<keyword evidence="12" id="KW-1185">Reference proteome</keyword>
<dbReference type="InterPro" id="IPR018299">
    <property type="entry name" value="Alkaline_phosphatase_AS"/>
</dbReference>
<evidence type="ECO:0000256" key="1">
    <source>
        <dbReference type="ARBA" id="ARBA00005984"/>
    </source>
</evidence>
<feature type="binding site" evidence="8">
    <location>
        <position position="379"/>
    </location>
    <ligand>
        <name>Zn(2+)</name>
        <dbReference type="ChEBI" id="CHEBI:29105"/>
        <label>2</label>
    </ligand>
</feature>
<keyword evidence="5 8" id="KW-0862">Zinc</keyword>
<dbReference type="CDD" id="cd16012">
    <property type="entry name" value="ALP"/>
    <property type="match status" value="1"/>
</dbReference>
<evidence type="ECO:0000256" key="3">
    <source>
        <dbReference type="ARBA" id="ARBA00022723"/>
    </source>
</evidence>
<feature type="binding site" evidence="8">
    <location>
        <position position="331"/>
    </location>
    <ligand>
        <name>Mg(2+)</name>
        <dbReference type="ChEBI" id="CHEBI:18420"/>
    </ligand>
</feature>
<feature type="binding site" evidence="8">
    <location>
        <position position="336"/>
    </location>
    <ligand>
        <name>Zn(2+)</name>
        <dbReference type="ChEBI" id="CHEBI:29105"/>
        <label>2</label>
    </ligand>
</feature>
<dbReference type="PANTHER" id="PTHR11596:SF5">
    <property type="entry name" value="ALKALINE PHOSPHATASE"/>
    <property type="match status" value="1"/>
</dbReference>
<proteinExistence type="inferred from homology"/>
<dbReference type="AlphaFoldDB" id="A0A4Y8PUB9"/>
<feature type="binding site" evidence="8">
    <location>
        <position position="474"/>
    </location>
    <ligand>
        <name>Zn(2+)</name>
        <dbReference type="ChEBI" id="CHEBI:29105"/>
        <label>2</label>
    </ligand>
</feature>
<evidence type="ECO:0000256" key="8">
    <source>
        <dbReference type="PIRSR" id="PIRSR601952-2"/>
    </source>
</evidence>
<dbReference type="PROSITE" id="PS00123">
    <property type="entry name" value="ALKALINE_PHOSPHATASE"/>
    <property type="match status" value="1"/>
</dbReference>
<evidence type="ECO:0000256" key="4">
    <source>
        <dbReference type="ARBA" id="ARBA00022801"/>
    </source>
</evidence>
<feature type="binding site" evidence="8">
    <location>
        <position position="207"/>
    </location>
    <ligand>
        <name>Mg(2+)</name>
        <dbReference type="ChEBI" id="CHEBI:18420"/>
    </ligand>
</feature>
<comment type="similarity">
    <text evidence="1 9">Belongs to the alkaline phosphatase family.</text>
</comment>
<evidence type="ECO:0000259" key="10">
    <source>
        <dbReference type="Pfam" id="PF07833"/>
    </source>
</evidence>
<feature type="active site" description="Phosphoserine intermediate" evidence="7">
    <location>
        <position position="152"/>
    </location>
</feature>
<dbReference type="InterPro" id="IPR017850">
    <property type="entry name" value="Alkaline_phosphatase_core_sf"/>
</dbReference>
<dbReference type="Gene3D" id="3.30.457.10">
    <property type="entry name" value="Copper amine oxidase-like, N-terminal domain"/>
    <property type="match status" value="1"/>
</dbReference>
<dbReference type="SUPFAM" id="SSF53649">
    <property type="entry name" value="Alkaline phosphatase-like"/>
    <property type="match status" value="1"/>
</dbReference>
<keyword evidence="2" id="KW-0597">Phosphoprotein</keyword>
<keyword evidence="3 8" id="KW-0479">Metal-binding</keyword>
<dbReference type="SMART" id="SM00098">
    <property type="entry name" value="alkPPc"/>
    <property type="match status" value="1"/>
</dbReference>
<comment type="cofactor">
    <cofactor evidence="8">
        <name>Zn(2+)</name>
        <dbReference type="ChEBI" id="CHEBI:29105"/>
    </cofactor>
    <text evidence="8">Binds 2 Zn(2+) ions.</text>
</comment>
<feature type="binding site" evidence="8">
    <location>
        <position position="340"/>
    </location>
    <ligand>
        <name>Zn(2+)</name>
        <dbReference type="ChEBI" id="CHEBI:29105"/>
        <label>2</label>
    </ligand>
</feature>
<dbReference type="Pfam" id="PF00245">
    <property type="entry name" value="Alk_phosphatase"/>
    <property type="match status" value="1"/>
</dbReference>
<dbReference type="Gene3D" id="1.10.60.40">
    <property type="match status" value="1"/>
</dbReference>
<feature type="binding site" evidence="8">
    <location>
        <position position="100"/>
    </location>
    <ligand>
        <name>Zn(2+)</name>
        <dbReference type="ChEBI" id="CHEBI:29105"/>
        <label>2</label>
    </ligand>
</feature>
<evidence type="ECO:0000313" key="11">
    <source>
        <dbReference type="EMBL" id="TFE84590.1"/>
    </source>
</evidence>
<comment type="caution">
    <text evidence="11">The sequence shown here is derived from an EMBL/GenBank/DDBJ whole genome shotgun (WGS) entry which is preliminary data.</text>
</comment>
<gene>
    <name evidence="11" type="ORF">B5M42_19770</name>
</gene>
<keyword evidence="6 8" id="KW-0460">Magnesium</keyword>
<dbReference type="PRINTS" id="PR00113">
    <property type="entry name" value="ALKPHPHTASE"/>
</dbReference>
<feature type="binding site" evidence="8">
    <location>
        <position position="378"/>
    </location>
    <ligand>
        <name>Zn(2+)</name>
        <dbReference type="ChEBI" id="CHEBI:29105"/>
        <label>2</label>
    </ligand>
</feature>
<dbReference type="InterPro" id="IPR001952">
    <property type="entry name" value="Alkaline_phosphatase"/>
</dbReference>
<feature type="binding site" evidence="8">
    <location>
        <position position="100"/>
    </location>
    <ligand>
        <name>Mg(2+)</name>
        <dbReference type="ChEBI" id="CHEBI:18420"/>
    </ligand>
</feature>
<dbReference type="InterPro" id="IPR012854">
    <property type="entry name" value="Cu_amine_oxidase-like_N"/>
</dbReference>
<evidence type="ECO:0000256" key="7">
    <source>
        <dbReference type="PIRSR" id="PIRSR601952-1"/>
    </source>
</evidence>
<protein>
    <submittedName>
        <fullName evidence="11">Alkaline phosphatase</fullName>
    </submittedName>
</protein>
<dbReference type="InterPro" id="IPR036582">
    <property type="entry name" value="Mao_N_sf"/>
</dbReference>
<name>A0A4Y8PUB9_9BACL</name>
<organism evidence="11 12">
    <name type="scientific">Paenibacillus athensensis</name>
    <dbReference type="NCBI Taxonomy" id="1967502"/>
    <lineage>
        <taxon>Bacteria</taxon>
        <taxon>Bacillati</taxon>
        <taxon>Bacillota</taxon>
        <taxon>Bacilli</taxon>
        <taxon>Bacillales</taxon>
        <taxon>Paenibacillaceae</taxon>
        <taxon>Paenibacillus</taxon>
    </lineage>
</organism>
<evidence type="ECO:0000256" key="6">
    <source>
        <dbReference type="ARBA" id="ARBA00022842"/>
    </source>
</evidence>
<dbReference type="GO" id="GO:0004035">
    <property type="term" value="F:alkaline phosphatase activity"/>
    <property type="evidence" value="ECO:0007669"/>
    <property type="project" value="TreeGrafter"/>
</dbReference>
<sequence length="622" mass="66120">MRPSWRKAKNGFSWFTKPSIPVNRRFILVYIPLIIGSYNEGGNQTESEGNPLRHSLKGLFVSALAVTLLPIGGQVFAADPAAPAAVAATPSQNVIVMIGDGMGPAEITAARYYAKTFLQKDRLELDNYYVGKATTFSQQSPYSTESGAVTDSAAAGTAFATGNKTYNNAISVSNNDMAKPYASVIEAAMKLGKSTGIVSTDNITGATPAVFASHVRLRSNQNAIASQYLDSGLNVIFGGGKTNFVGKEDKGKRTDKNIIPDFQAKGYQTAFNASGLQALPASSGKALGLFAMNEIPYVLDRDSETPSLAQMSQKALDILSTNSKGFAMLIEGGRIDHAGHANDLPANVQEVLDFDAAVKTVMDFAKKDGHTSVVITADHETGGLSLGINNVYELNVDLWNQEKHSYEALDATLQAAKNAADIRKIVADNIGFTDLTDEEVNLILAGDGSSYKRAGGYNAVVSKRLAVGWTGHGHTAVDVGVWAYGPIATLVKGDIDNTDIAKNSAKVIGADLQVASGELQAKYVYPMFKTTRDNTVQYPARTMAEAFGIDVQWDESSRTVTLSKGSNQAVIAVATGAVKLNGADAGMGSVDNGKLYLPLDVYNKLTGKALKWDAVSERIVLN</sequence>
<dbReference type="EMBL" id="MYFO01000033">
    <property type="protein sequence ID" value="TFE84590.1"/>
    <property type="molecule type" value="Genomic_DNA"/>
</dbReference>
<dbReference type="OrthoDB" id="9794455at2"/>
<evidence type="ECO:0000313" key="12">
    <source>
        <dbReference type="Proteomes" id="UP000298246"/>
    </source>
</evidence>
<dbReference type="SUPFAM" id="SSF55383">
    <property type="entry name" value="Copper amine oxidase, domain N"/>
    <property type="match status" value="1"/>
</dbReference>
<evidence type="ECO:0000256" key="2">
    <source>
        <dbReference type="ARBA" id="ARBA00022553"/>
    </source>
</evidence>
<evidence type="ECO:0000256" key="9">
    <source>
        <dbReference type="RuleBase" id="RU003946"/>
    </source>
</evidence>
<comment type="cofactor">
    <cofactor evidence="8">
        <name>Mg(2+)</name>
        <dbReference type="ChEBI" id="CHEBI:18420"/>
    </cofactor>
    <text evidence="8">Binds 1 Mg(2+) ion.</text>
</comment>
<dbReference type="PANTHER" id="PTHR11596">
    <property type="entry name" value="ALKALINE PHOSPHATASE"/>
    <property type="match status" value="1"/>
</dbReference>
<evidence type="ECO:0000256" key="5">
    <source>
        <dbReference type="ARBA" id="ARBA00022833"/>
    </source>
</evidence>
<keyword evidence="4" id="KW-0378">Hydrolase</keyword>
<dbReference type="Gene3D" id="3.40.720.10">
    <property type="entry name" value="Alkaline Phosphatase, subunit A"/>
    <property type="match status" value="1"/>
</dbReference>
<dbReference type="GO" id="GO:0046872">
    <property type="term" value="F:metal ion binding"/>
    <property type="evidence" value="ECO:0007669"/>
    <property type="project" value="UniProtKB-KW"/>
</dbReference>
<feature type="domain" description="Copper amine oxidase-like N-terminal" evidence="10">
    <location>
        <begin position="532"/>
        <end position="619"/>
    </location>
</feature>
<dbReference type="Proteomes" id="UP000298246">
    <property type="component" value="Unassembled WGS sequence"/>
</dbReference>
<reference evidence="11 12" key="1">
    <citation type="submission" date="2017-03" db="EMBL/GenBank/DDBJ databases">
        <title>Isolation of Levoglucosan Utilizing Bacteria.</title>
        <authorList>
            <person name="Arya A.S."/>
        </authorList>
    </citation>
    <scope>NUCLEOTIDE SEQUENCE [LARGE SCALE GENOMIC DNA]</scope>
    <source>
        <strain evidence="11 12">MEC069</strain>
    </source>
</reference>
<dbReference type="Pfam" id="PF07833">
    <property type="entry name" value="Cu_amine_oxidN1"/>
    <property type="match status" value="1"/>
</dbReference>
<accession>A0A4Y8PUB9</accession>